<feature type="compositionally biased region" description="Basic and acidic residues" evidence="2">
    <location>
        <begin position="219"/>
        <end position="232"/>
    </location>
</feature>
<dbReference type="SUPFAM" id="SSF54534">
    <property type="entry name" value="FKBP-like"/>
    <property type="match status" value="1"/>
</dbReference>
<dbReference type="GO" id="GO:0009507">
    <property type="term" value="C:chloroplast"/>
    <property type="evidence" value="ECO:0007669"/>
    <property type="project" value="TreeGrafter"/>
</dbReference>
<keyword evidence="1" id="KW-0413">Isomerase</keyword>
<dbReference type="InterPro" id="IPR053111">
    <property type="entry name" value="Chloro_FKBP-type_PPIase"/>
</dbReference>
<dbReference type="Proteomes" id="UP000232323">
    <property type="component" value="Unassembled WGS sequence"/>
</dbReference>
<protein>
    <recommendedName>
        <fullName evidence="1">peptidylprolyl isomerase</fullName>
        <ecNumber evidence="1">5.2.1.8</ecNumber>
    </recommendedName>
</protein>
<evidence type="ECO:0000313" key="5">
    <source>
        <dbReference type="Proteomes" id="UP000232323"/>
    </source>
</evidence>
<dbReference type="OrthoDB" id="1902587at2759"/>
<dbReference type="InterPro" id="IPR001179">
    <property type="entry name" value="PPIase_FKBP_dom"/>
</dbReference>
<dbReference type="PANTHER" id="PTHR47598">
    <property type="entry name" value="PEPTIDYL-PROLYL CIS-TRANS ISOMERASE FKBP17-2, CHLOROPLASTIC"/>
    <property type="match status" value="1"/>
</dbReference>
<reference evidence="4 5" key="1">
    <citation type="submission" date="2017-08" db="EMBL/GenBank/DDBJ databases">
        <title>Acidophilic green algal genome provides insights into adaptation to an acidic environment.</title>
        <authorList>
            <person name="Hirooka S."/>
            <person name="Hirose Y."/>
            <person name="Kanesaki Y."/>
            <person name="Higuchi S."/>
            <person name="Fujiwara T."/>
            <person name="Onuma R."/>
            <person name="Era A."/>
            <person name="Ohbayashi R."/>
            <person name="Uzuka A."/>
            <person name="Nozaki H."/>
            <person name="Yoshikawa H."/>
            <person name="Miyagishima S.Y."/>
        </authorList>
    </citation>
    <scope>NUCLEOTIDE SEQUENCE [LARGE SCALE GENOMIC DNA]</scope>
    <source>
        <strain evidence="4 5">NIES-2499</strain>
    </source>
</reference>
<dbReference type="Gene3D" id="3.10.50.40">
    <property type="match status" value="1"/>
</dbReference>
<accession>A0A250WSS6</accession>
<keyword evidence="1" id="KW-0697">Rotamase</keyword>
<feature type="domain" description="PPIase FKBP-type" evidence="3">
    <location>
        <begin position="99"/>
        <end position="192"/>
    </location>
</feature>
<dbReference type="PANTHER" id="PTHR47598:SF1">
    <property type="entry name" value="PEPTIDYL-PROLYL CIS-TRANS ISOMERASE FKBP17-2, CHLOROPLASTIC"/>
    <property type="match status" value="1"/>
</dbReference>
<evidence type="ECO:0000256" key="2">
    <source>
        <dbReference type="SAM" id="MobiDB-lite"/>
    </source>
</evidence>
<comment type="catalytic activity">
    <reaction evidence="1">
        <text>[protein]-peptidylproline (omega=180) = [protein]-peptidylproline (omega=0)</text>
        <dbReference type="Rhea" id="RHEA:16237"/>
        <dbReference type="Rhea" id="RHEA-COMP:10747"/>
        <dbReference type="Rhea" id="RHEA-COMP:10748"/>
        <dbReference type="ChEBI" id="CHEBI:83833"/>
        <dbReference type="ChEBI" id="CHEBI:83834"/>
        <dbReference type="EC" id="5.2.1.8"/>
    </reaction>
</comment>
<gene>
    <name evidence="4" type="ORF">CEUSTIGMA_g1247.t1</name>
</gene>
<dbReference type="STRING" id="1157962.A0A250WSS6"/>
<dbReference type="AlphaFoldDB" id="A0A250WSS6"/>
<dbReference type="EC" id="5.2.1.8" evidence="1"/>
<evidence type="ECO:0000256" key="1">
    <source>
        <dbReference type="PROSITE-ProRule" id="PRU00277"/>
    </source>
</evidence>
<dbReference type="GO" id="GO:0003755">
    <property type="term" value="F:peptidyl-prolyl cis-trans isomerase activity"/>
    <property type="evidence" value="ECO:0007669"/>
    <property type="project" value="UniProtKB-KW"/>
</dbReference>
<evidence type="ECO:0000313" key="4">
    <source>
        <dbReference type="EMBL" id="GAX73796.1"/>
    </source>
</evidence>
<comment type="caution">
    <text evidence="4">The sequence shown here is derived from an EMBL/GenBank/DDBJ whole genome shotgun (WGS) entry which is preliminary data.</text>
</comment>
<dbReference type="PROSITE" id="PS50059">
    <property type="entry name" value="FKBP_PPIASE"/>
    <property type="match status" value="1"/>
</dbReference>
<organism evidence="4 5">
    <name type="scientific">Chlamydomonas eustigma</name>
    <dbReference type="NCBI Taxonomy" id="1157962"/>
    <lineage>
        <taxon>Eukaryota</taxon>
        <taxon>Viridiplantae</taxon>
        <taxon>Chlorophyta</taxon>
        <taxon>core chlorophytes</taxon>
        <taxon>Chlorophyceae</taxon>
        <taxon>CS clade</taxon>
        <taxon>Chlamydomonadales</taxon>
        <taxon>Chlamydomonadaceae</taxon>
        <taxon>Chlamydomonas</taxon>
    </lineage>
</organism>
<feature type="region of interest" description="Disordered" evidence="2">
    <location>
        <begin position="212"/>
        <end position="232"/>
    </location>
</feature>
<name>A0A250WSS6_9CHLO</name>
<dbReference type="EMBL" id="BEGY01000005">
    <property type="protein sequence ID" value="GAX73796.1"/>
    <property type="molecule type" value="Genomic_DNA"/>
</dbReference>
<evidence type="ECO:0000259" key="3">
    <source>
        <dbReference type="PROSITE" id="PS50059"/>
    </source>
</evidence>
<proteinExistence type="predicted"/>
<dbReference type="Pfam" id="PF00254">
    <property type="entry name" value="FKBP_C"/>
    <property type="match status" value="1"/>
</dbReference>
<sequence>MTVKCFSATNEIVHSQKLRKTQNLAIRGTACSAVRRRDFLAASITGAATWLSYPNSALCKPPVVIETESNPGERQLSLTATGIKFSELKQGSGEKVKSGDLVLIELVGKTENGDVFIDTRAAGNPLAFQVGQTNKYITEGLTQVVETMAGGDLKLAVVPAYLGYGSAGMTLPQGGVPPGSRLFYEVELLRCQNFTLGLACCSEESFPCIGKDAQQQSEEAQKPDDSSASKLS</sequence>
<dbReference type="InterPro" id="IPR046357">
    <property type="entry name" value="PPIase_dom_sf"/>
</dbReference>
<keyword evidence="5" id="KW-1185">Reference proteome</keyword>